<dbReference type="GO" id="GO:0006508">
    <property type="term" value="P:proteolysis"/>
    <property type="evidence" value="ECO:0007669"/>
    <property type="project" value="UniProtKB-KW"/>
</dbReference>
<comment type="cofactor">
    <cofactor evidence="1">
        <name>Zn(2+)</name>
        <dbReference type="ChEBI" id="CHEBI:29105"/>
    </cofactor>
</comment>
<accession>A0A7W1XAG2</accession>
<dbReference type="GO" id="GO:0046872">
    <property type="term" value="F:metal ion binding"/>
    <property type="evidence" value="ECO:0007669"/>
    <property type="project" value="UniProtKB-KW"/>
</dbReference>
<dbReference type="Pfam" id="PF20773">
    <property type="entry name" value="InhA-like_MAM"/>
    <property type="match status" value="1"/>
</dbReference>
<evidence type="ECO:0000259" key="10">
    <source>
        <dbReference type="Pfam" id="PF05547"/>
    </source>
</evidence>
<keyword evidence="5" id="KW-0479">Metal-binding</keyword>
<evidence type="ECO:0000256" key="1">
    <source>
        <dbReference type="ARBA" id="ARBA00001947"/>
    </source>
</evidence>
<evidence type="ECO:0000259" key="11">
    <source>
        <dbReference type="Pfam" id="PF20774"/>
    </source>
</evidence>
<evidence type="ECO:0000256" key="2">
    <source>
        <dbReference type="ARBA" id="ARBA00004613"/>
    </source>
</evidence>
<dbReference type="InterPro" id="IPR048665">
    <property type="entry name" value="InhA-like_VEG"/>
</dbReference>
<dbReference type="Gene3D" id="2.60.120.200">
    <property type="match status" value="1"/>
</dbReference>
<comment type="caution">
    <text evidence="12">The sequence shown here is derived from an EMBL/GenBank/DDBJ whole genome shotgun (WGS) entry which is preliminary data.</text>
</comment>
<dbReference type="AlphaFoldDB" id="A0A7W1XAG2"/>
<keyword evidence="9" id="KW-0482">Metalloprotease</keyword>
<evidence type="ECO:0000256" key="5">
    <source>
        <dbReference type="ARBA" id="ARBA00022723"/>
    </source>
</evidence>
<keyword evidence="6" id="KW-0732">Signal</keyword>
<evidence type="ECO:0000256" key="6">
    <source>
        <dbReference type="ARBA" id="ARBA00022729"/>
    </source>
</evidence>
<dbReference type="NCBIfam" id="TIGR03296">
    <property type="entry name" value="M6dom_TIGR03296"/>
    <property type="match status" value="1"/>
</dbReference>
<dbReference type="InterPro" id="IPR013320">
    <property type="entry name" value="ConA-like_dom_sf"/>
</dbReference>
<dbReference type="Gene3D" id="3.40.390.10">
    <property type="entry name" value="Collagenase (Catalytic Domain)"/>
    <property type="match status" value="1"/>
</dbReference>
<keyword evidence="3" id="KW-0964">Secreted</keyword>
<dbReference type="SUPFAM" id="SSF55486">
    <property type="entry name" value="Metalloproteases ('zincins'), catalytic domain"/>
    <property type="match status" value="1"/>
</dbReference>
<dbReference type="InterPro" id="IPR012300">
    <property type="entry name" value="Pept_M6_InhA"/>
</dbReference>
<gene>
    <name evidence="12" type="ORF">H1164_09205</name>
</gene>
<comment type="subcellular location">
    <subcellularLocation>
        <location evidence="2">Secreted</location>
    </subcellularLocation>
</comment>
<keyword evidence="7" id="KW-0378">Hydrolase</keyword>
<keyword evidence="8" id="KW-0862">Zinc</keyword>
<dbReference type="SUPFAM" id="SSF49899">
    <property type="entry name" value="Concanavalin A-like lectins/glucanases"/>
    <property type="match status" value="1"/>
</dbReference>
<dbReference type="InterPro" id="IPR024079">
    <property type="entry name" value="MetalloPept_cat_dom_sf"/>
</dbReference>
<dbReference type="PANTHER" id="PTHR13062">
    <property type="entry name" value="COLLAGENASE"/>
    <property type="match status" value="1"/>
</dbReference>
<evidence type="ECO:0000313" key="13">
    <source>
        <dbReference type="Proteomes" id="UP000530514"/>
    </source>
</evidence>
<dbReference type="Pfam" id="PF05547">
    <property type="entry name" value="Peptidase_M6"/>
    <property type="match status" value="1"/>
</dbReference>
<evidence type="ECO:0000256" key="9">
    <source>
        <dbReference type="ARBA" id="ARBA00023049"/>
    </source>
</evidence>
<proteinExistence type="predicted"/>
<evidence type="ECO:0000256" key="3">
    <source>
        <dbReference type="ARBA" id="ARBA00022525"/>
    </source>
</evidence>
<dbReference type="OrthoDB" id="275270at2"/>
<dbReference type="PIRSF" id="PIRSF007519">
    <property type="entry name" value="Protease_InhA"/>
    <property type="match status" value="1"/>
</dbReference>
<protein>
    <submittedName>
        <fullName evidence="12">Immune inhibitor A</fullName>
    </submittedName>
</protein>
<dbReference type="Proteomes" id="UP000530514">
    <property type="component" value="Unassembled WGS sequence"/>
</dbReference>
<feature type="domain" description="Immune inhibitor A-like metallopeptidase VEG" evidence="11">
    <location>
        <begin position="489"/>
        <end position="638"/>
    </location>
</feature>
<dbReference type="InterPro" id="IPR008757">
    <property type="entry name" value="Peptidase_M6-like_domain"/>
</dbReference>
<dbReference type="GO" id="GO:0008237">
    <property type="term" value="F:metallopeptidase activity"/>
    <property type="evidence" value="ECO:0007669"/>
    <property type="project" value="UniProtKB-KW"/>
</dbReference>
<keyword evidence="4" id="KW-0645">Protease</keyword>
<evidence type="ECO:0000313" key="12">
    <source>
        <dbReference type="EMBL" id="MBA4543077.1"/>
    </source>
</evidence>
<dbReference type="RefSeq" id="WP_052154291.1">
    <property type="nucleotide sequence ID" value="NZ_JACEIP010000012.1"/>
</dbReference>
<evidence type="ECO:0000256" key="8">
    <source>
        <dbReference type="ARBA" id="ARBA00022833"/>
    </source>
</evidence>
<dbReference type="EMBL" id="JACEIP010000012">
    <property type="protein sequence ID" value="MBA4543077.1"/>
    <property type="molecule type" value="Genomic_DNA"/>
</dbReference>
<reference evidence="12 13" key="1">
    <citation type="submission" date="2020-07" db="EMBL/GenBank/DDBJ databases">
        <authorList>
            <person name="Feng H."/>
        </authorList>
    </citation>
    <scope>NUCLEOTIDE SEQUENCE [LARGE SCALE GENOMIC DNA]</scope>
    <source>
        <strain evidence="13">s-11</strain>
    </source>
</reference>
<keyword evidence="13" id="KW-1185">Reference proteome</keyword>
<dbReference type="Pfam" id="PF20774">
    <property type="entry name" value="InhA-like_VEG"/>
    <property type="match status" value="1"/>
</dbReference>
<sequence>MDKKVAGFKEESTKKTGKNHFSDNAVVALIEFPDLKHNQIPPNDDGTSLWTKDFSPEHYQKLLFSKDGYTTDDGKKLISFTQYYQQQSAGYWSISGKITPWIEAQHNAAYYGEHIKVGDYEDNDARPRDLVKETLTEVGKLIAGHESEYDQRDPYDLDGDGNVMEPDGLLDNLMIVHSGMGEEAGGGQLGPDAIWSHRSVIGQAPVPIPGTKLKAYDYIIQPEDGAAGVFAHEYGHNLGLPDEYDTGYTGSGSPVEAWSIMSYGSWAGKVPGTEPTGFSPYDKLFFHETYGGNWPVPTVIDFKNFYGHRTFPLKEAVANTKRGKMLKIDLPDRLVDPPTQPLGKKSYFSTKGNSLDTSMTSPVIDLTNAKSPKLSFDSWRDIEANYDYLYLKVKADGADQPVTVKEYTDSTDGKWVNDQIDLTPFAGKKIQLTFEYVTDIGLAKEGFYVDNIDVSDNGQTLFHDDAEGTPQFTLDGFKVFDGSKIPFPNYYLVEWRNHNGVDQGLAHIRRNNSFLVYNPGMLVWYYDGRWGDDNMTGLHPGEGFLGLVDAHQFGFYWNDGTVGSTRYQLADAAFGWKPTVPIDITYPDSYMKYDSLPGVPVFFDGNDYSSPYNPDGGKILPYNGVKLVVKKANRNDSEAWVELSKVK</sequence>
<evidence type="ECO:0000256" key="7">
    <source>
        <dbReference type="ARBA" id="ARBA00022801"/>
    </source>
</evidence>
<dbReference type="PANTHER" id="PTHR13062:SF12">
    <property type="entry name" value="ALPHA-2-MACROGLOBULIN DOMAIN-CONTAINING PROTEIN"/>
    <property type="match status" value="1"/>
</dbReference>
<name>A0A7W1XAG2_9BACL</name>
<feature type="domain" description="Peptidase M6-like" evidence="10">
    <location>
        <begin position="15"/>
        <end position="294"/>
    </location>
</feature>
<evidence type="ECO:0000256" key="4">
    <source>
        <dbReference type="ARBA" id="ARBA00022670"/>
    </source>
</evidence>
<organism evidence="12 13">
    <name type="scientific">Thermoactinomyces daqus</name>
    <dbReference type="NCBI Taxonomy" id="1329516"/>
    <lineage>
        <taxon>Bacteria</taxon>
        <taxon>Bacillati</taxon>
        <taxon>Bacillota</taxon>
        <taxon>Bacilli</taxon>
        <taxon>Bacillales</taxon>
        <taxon>Thermoactinomycetaceae</taxon>
        <taxon>Thermoactinomyces</taxon>
    </lineage>
</organism>
<dbReference type="GO" id="GO:0005576">
    <property type="term" value="C:extracellular region"/>
    <property type="evidence" value="ECO:0007669"/>
    <property type="project" value="UniProtKB-SubCell"/>
</dbReference>